<dbReference type="PATRIC" id="fig|573060.9.peg.2063"/>
<dbReference type="EMBL" id="ACQT01000125">
    <property type="protein sequence ID" value="EER59441.1"/>
    <property type="molecule type" value="Genomic_DNA"/>
</dbReference>
<reference evidence="1 2" key="1">
    <citation type="submission" date="2009-05" db="EMBL/GenBank/DDBJ databases">
        <title>The draft genome of Acidovorax delafieldii 2AN.</title>
        <authorList>
            <consortium name="US DOE Joint Genome Institute (JGI-PGF)"/>
            <person name="Lucas S."/>
            <person name="Copeland A."/>
            <person name="Lapidus A."/>
            <person name="Glavina del Rio T."/>
            <person name="Tice H."/>
            <person name="Bruce D."/>
            <person name="Goodwin L."/>
            <person name="Pitluck S."/>
            <person name="Larimer F."/>
            <person name="Land M.L."/>
            <person name="Hauser L."/>
            <person name="Shelobolina E.S."/>
            <person name="Picardal F."/>
            <person name="Roden E."/>
            <person name="Emerson D."/>
        </authorList>
    </citation>
    <scope>NUCLEOTIDE SEQUENCE [LARGE SCALE GENOMIC DNA]</scope>
    <source>
        <strain evidence="1 2">2AN</strain>
    </source>
</reference>
<gene>
    <name evidence="1" type="ORF">AcdelDRAFT_2975</name>
</gene>
<accession>C5T7U5</accession>
<comment type="caution">
    <text evidence="1">The sequence shown here is derived from an EMBL/GenBank/DDBJ whole genome shotgun (WGS) entry which is preliminary data.</text>
</comment>
<protein>
    <submittedName>
        <fullName evidence="1">Uncharacterized protein</fullName>
    </submittedName>
</protein>
<proteinExistence type="predicted"/>
<dbReference type="Proteomes" id="UP000003856">
    <property type="component" value="Unassembled WGS sequence"/>
</dbReference>
<evidence type="ECO:0000313" key="1">
    <source>
        <dbReference type="EMBL" id="EER59441.1"/>
    </source>
</evidence>
<keyword evidence="2" id="KW-1185">Reference proteome</keyword>
<evidence type="ECO:0000313" key="2">
    <source>
        <dbReference type="Proteomes" id="UP000003856"/>
    </source>
</evidence>
<sequence length="88" mass="9250">MEIIIRAPIARVARAARVNAGRTMPMAWKAGAQAAKEGRVYGMKRTSVTDAFAAGPPCARGRVCVVARGRIGGARERGAGRVCVLLNT</sequence>
<dbReference type="AlphaFoldDB" id="C5T7U5"/>
<name>C5T7U5_ACIDE</name>
<organism evidence="1 2">
    <name type="scientific">Acidovorax delafieldii 2AN</name>
    <dbReference type="NCBI Taxonomy" id="573060"/>
    <lineage>
        <taxon>Bacteria</taxon>
        <taxon>Pseudomonadati</taxon>
        <taxon>Pseudomonadota</taxon>
        <taxon>Betaproteobacteria</taxon>
        <taxon>Burkholderiales</taxon>
        <taxon>Comamonadaceae</taxon>
        <taxon>Acidovorax</taxon>
    </lineage>
</organism>